<feature type="coiled-coil region" evidence="1">
    <location>
        <begin position="106"/>
        <end position="143"/>
    </location>
</feature>
<keyword evidence="1" id="KW-0175">Coiled coil</keyword>
<evidence type="ECO:0000256" key="1">
    <source>
        <dbReference type="SAM" id="Coils"/>
    </source>
</evidence>
<dbReference type="STRING" id="1121284.SAMN05660493_03252"/>
<dbReference type="Pfam" id="PF20329">
    <property type="entry name" value="DUF6624"/>
    <property type="match status" value="1"/>
</dbReference>
<dbReference type="EMBL" id="FTPU01000066">
    <property type="protein sequence ID" value="SIT98765.1"/>
    <property type="molecule type" value="Genomic_DNA"/>
</dbReference>
<dbReference type="AlphaFoldDB" id="A0A1U7Q0I7"/>
<proteinExistence type="predicted"/>
<protein>
    <submittedName>
        <fullName evidence="2">Uncharacterized protein</fullName>
    </submittedName>
</protein>
<sequence>MKYFTILLVLLFMSCNSNKKISENKRNKIISELDYIEKIDQKYAGIPSEDLFKKYGQQKAWEFFLAKRDSVSNDNQSRIKKLFYKYGYLGFNEVGKDNTTKFWLPIQHADNDIEFQKQMLQELKKQIEIKNAKRNEYAMLEDRVAVNTNQKQRFGSQVTYNSNGQAVPRNGLIDTLNIEKLRAGYDLPTFKDYYNNMTIMHFEMNKEVLKKQGITEPMLYK</sequence>
<reference evidence="3" key="1">
    <citation type="submission" date="2016-10" db="EMBL/GenBank/DDBJ databases">
        <authorList>
            <person name="Varghese N."/>
            <person name="Submissions S."/>
        </authorList>
    </citation>
    <scope>NUCLEOTIDE SEQUENCE [LARGE SCALE GENOMIC DNA]</scope>
    <source>
        <strain evidence="3">DSM 19482</strain>
    </source>
</reference>
<keyword evidence="3" id="KW-1185">Reference proteome</keyword>
<gene>
    <name evidence="2" type="ORF">SAMN05660493_03252</name>
</gene>
<evidence type="ECO:0000313" key="2">
    <source>
        <dbReference type="EMBL" id="SIT98765.1"/>
    </source>
</evidence>
<dbReference type="RefSeq" id="WP_143746061.1">
    <property type="nucleotide sequence ID" value="NZ_FTPU01000066.1"/>
</dbReference>
<dbReference type="Proteomes" id="UP000187261">
    <property type="component" value="Unassembled WGS sequence"/>
</dbReference>
<name>A0A1U7Q0I7_9FLAO</name>
<organism evidence="2 3">
    <name type="scientific">Epilithonimonas bovis DSM 19482</name>
    <dbReference type="NCBI Taxonomy" id="1121284"/>
    <lineage>
        <taxon>Bacteria</taxon>
        <taxon>Pseudomonadati</taxon>
        <taxon>Bacteroidota</taxon>
        <taxon>Flavobacteriia</taxon>
        <taxon>Flavobacteriales</taxon>
        <taxon>Weeksellaceae</taxon>
        <taxon>Chryseobacterium group</taxon>
        <taxon>Epilithonimonas</taxon>
    </lineage>
</organism>
<dbReference type="PROSITE" id="PS51257">
    <property type="entry name" value="PROKAR_LIPOPROTEIN"/>
    <property type="match status" value="1"/>
</dbReference>
<dbReference type="OrthoDB" id="1164858at2"/>
<accession>A0A1U7Q0I7</accession>
<evidence type="ECO:0000313" key="3">
    <source>
        <dbReference type="Proteomes" id="UP000187261"/>
    </source>
</evidence>
<dbReference type="InterPro" id="IPR046732">
    <property type="entry name" value="DUF6624"/>
</dbReference>